<sequence>MQDAFAVISSFCNEAFAVEGVTFGPETVQSRGRVSQSIFDLKSSTSF</sequence>
<dbReference type="AlphaFoldDB" id="A0A327X934"/>
<reference evidence="1 2" key="1">
    <citation type="submission" date="2018-06" db="EMBL/GenBank/DDBJ databases">
        <title>Genomic Encyclopedia of Archaeal and Bacterial Type Strains, Phase II (KMG-II): from individual species to whole genera.</title>
        <authorList>
            <person name="Goeker M."/>
        </authorList>
    </citation>
    <scope>NUCLEOTIDE SEQUENCE [LARGE SCALE GENOMIC DNA]</scope>
    <source>
        <strain evidence="1 2">DSM 21851</strain>
    </source>
</reference>
<organism evidence="1 2">
    <name type="scientific">Larkinella arboricola</name>
    <dbReference type="NCBI Taxonomy" id="643671"/>
    <lineage>
        <taxon>Bacteria</taxon>
        <taxon>Pseudomonadati</taxon>
        <taxon>Bacteroidota</taxon>
        <taxon>Cytophagia</taxon>
        <taxon>Cytophagales</taxon>
        <taxon>Spirosomataceae</taxon>
        <taxon>Larkinella</taxon>
    </lineage>
</organism>
<dbReference type="EMBL" id="QLMC01000001">
    <property type="protein sequence ID" value="RAK03229.1"/>
    <property type="molecule type" value="Genomic_DNA"/>
</dbReference>
<comment type="caution">
    <text evidence="1">The sequence shown here is derived from an EMBL/GenBank/DDBJ whole genome shotgun (WGS) entry which is preliminary data.</text>
</comment>
<name>A0A327X934_LARAB</name>
<proteinExistence type="predicted"/>
<evidence type="ECO:0000313" key="1">
    <source>
        <dbReference type="EMBL" id="RAK03229.1"/>
    </source>
</evidence>
<keyword evidence="2" id="KW-1185">Reference proteome</keyword>
<accession>A0A327X934</accession>
<gene>
    <name evidence="1" type="ORF">LX87_01351</name>
</gene>
<protein>
    <submittedName>
        <fullName evidence="1">Uncharacterized protein</fullName>
    </submittedName>
</protein>
<dbReference type="Proteomes" id="UP000248790">
    <property type="component" value="Unassembled WGS sequence"/>
</dbReference>
<evidence type="ECO:0000313" key="2">
    <source>
        <dbReference type="Proteomes" id="UP000248790"/>
    </source>
</evidence>